<dbReference type="InterPro" id="IPR038071">
    <property type="entry name" value="UROD/MetE-like_sf"/>
</dbReference>
<comment type="caution">
    <text evidence="12">The sequence shown here is derived from an EMBL/GenBank/DDBJ whole genome shotgun (WGS) entry which is preliminary data.</text>
</comment>
<evidence type="ECO:0000256" key="3">
    <source>
        <dbReference type="ARBA" id="ARBA00012288"/>
    </source>
</evidence>
<feature type="site" description="Transition state stabilizer" evidence="7">
    <location>
        <position position="83"/>
    </location>
</feature>
<evidence type="ECO:0000259" key="10">
    <source>
        <dbReference type="PROSITE" id="PS00906"/>
    </source>
</evidence>
<evidence type="ECO:0000259" key="11">
    <source>
        <dbReference type="PROSITE" id="PS00907"/>
    </source>
</evidence>
<evidence type="ECO:0000256" key="7">
    <source>
        <dbReference type="HAMAP-Rule" id="MF_00218"/>
    </source>
</evidence>
<protein>
    <recommendedName>
        <fullName evidence="3 7">Uroporphyrinogen decarboxylase</fullName>
        <shortName evidence="7">UPD</shortName>
        <shortName evidence="7">URO-D</shortName>
        <ecNumber evidence="3 7">4.1.1.37</ecNumber>
    </recommendedName>
</protein>
<accession>A0A2W2BNJ0</accession>
<comment type="caution">
    <text evidence="7">Lacks conserved residue(s) required for the propagation of feature annotation.</text>
</comment>
<feature type="domain" description="Uroporphyrinogen decarboxylase (URO-D)" evidence="11">
    <location>
        <begin position="147"/>
        <end position="163"/>
    </location>
</feature>
<keyword evidence="6 7" id="KW-0627">Porphyrin biosynthesis</keyword>
<dbReference type="GO" id="GO:0004853">
    <property type="term" value="F:uroporphyrinogen decarboxylase activity"/>
    <property type="evidence" value="ECO:0007669"/>
    <property type="project" value="UniProtKB-UniRule"/>
</dbReference>
<reference evidence="13" key="1">
    <citation type="submission" date="2018-06" db="EMBL/GenBank/DDBJ databases">
        <title>Aestuariibacter litoralis strain KCTC 52945T.</title>
        <authorList>
            <person name="Li X."/>
            <person name="Salam N."/>
            <person name="Li J.-L."/>
            <person name="Chen Y.-M."/>
            <person name="Yang Z.-W."/>
            <person name="Zhang L.-Y."/>
            <person name="Han M.-X."/>
            <person name="Xiao M."/>
            <person name="Li W.-J."/>
        </authorList>
    </citation>
    <scope>NUCLEOTIDE SEQUENCE [LARGE SCALE GENOMIC DNA]</scope>
    <source>
        <strain evidence="13">KCTC 52945</strain>
    </source>
</reference>
<dbReference type="GO" id="GO:0005829">
    <property type="term" value="C:cytosol"/>
    <property type="evidence" value="ECO:0007669"/>
    <property type="project" value="TreeGrafter"/>
</dbReference>
<feature type="binding site" evidence="7">
    <location>
        <position position="213"/>
    </location>
    <ligand>
        <name>substrate</name>
    </ligand>
</feature>
<keyword evidence="5 7" id="KW-0456">Lyase</keyword>
<comment type="catalytic activity">
    <reaction evidence="7 8">
        <text>uroporphyrinogen III + 4 H(+) = coproporphyrinogen III + 4 CO2</text>
        <dbReference type="Rhea" id="RHEA:19865"/>
        <dbReference type="ChEBI" id="CHEBI:15378"/>
        <dbReference type="ChEBI" id="CHEBI:16526"/>
        <dbReference type="ChEBI" id="CHEBI:57308"/>
        <dbReference type="ChEBI" id="CHEBI:57309"/>
        <dbReference type="EC" id="4.1.1.37"/>
    </reaction>
</comment>
<keyword evidence="7" id="KW-0963">Cytoplasm</keyword>
<dbReference type="EC" id="4.1.1.37" evidence="3 7"/>
<organism evidence="12 13">
    <name type="scientific">Aestuariivirga litoralis</name>
    <dbReference type="NCBI Taxonomy" id="2650924"/>
    <lineage>
        <taxon>Bacteria</taxon>
        <taxon>Pseudomonadati</taxon>
        <taxon>Pseudomonadota</taxon>
        <taxon>Alphaproteobacteria</taxon>
        <taxon>Hyphomicrobiales</taxon>
        <taxon>Aestuariivirgaceae</taxon>
        <taxon>Aestuariivirga</taxon>
    </lineage>
</organism>
<keyword evidence="4 7" id="KW-0210">Decarboxylase</keyword>
<gene>
    <name evidence="7" type="primary">hemE</name>
    <name evidence="12" type="ORF">DK847_08895</name>
</gene>
<comment type="subcellular location">
    <subcellularLocation>
        <location evidence="7">Cytoplasm</location>
    </subcellularLocation>
</comment>
<dbReference type="InterPro" id="IPR000257">
    <property type="entry name" value="Uroporphyrinogen_deCOase"/>
</dbReference>
<evidence type="ECO:0000256" key="4">
    <source>
        <dbReference type="ARBA" id="ARBA00022793"/>
    </source>
</evidence>
<evidence type="ECO:0000313" key="12">
    <source>
        <dbReference type="EMBL" id="PZF77427.1"/>
    </source>
</evidence>
<dbReference type="SUPFAM" id="SSF51726">
    <property type="entry name" value="UROD/MetE-like"/>
    <property type="match status" value="1"/>
</dbReference>
<dbReference type="PROSITE" id="PS00907">
    <property type="entry name" value="UROD_2"/>
    <property type="match status" value="1"/>
</dbReference>
<dbReference type="PANTHER" id="PTHR21091">
    <property type="entry name" value="METHYLTETRAHYDROFOLATE:HOMOCYSTEINE METHYLTRANSFERASE RELATED"/>
    <property type="match status" value="1"/>
</dbReference>
<evidence type="ECO:0000256" key="9">
    <source>
        <dbReference type="RuleBase" id="RU004169"/>
    </source>
</evidence>
<name>A0A2W2BNJ0_9HYPH</name>
<feature type="binding site" evidence="7">
    <location>
        <position position="83"/>
    </location>
    <ligand>
        <name>substrate</name>
    </ligand>
</feature>
<dbReference type="PROSITE" id="PS00906">
    <property type="entry name" value="UROD_1"/>
    <property type="match status" value="1"/>
</dbReference>
<dbReference type="Proteomes" id="UP000248795">
    <property type="component" value="Unassembled WGS sequence"/>
</dbReference>
<dbReference type="EMBL" id="QKVK01000003">
    <property type="protein sequence ID" value="PZF77427.1"/>
    <property type="molecule type" value="Genomic_DNA"/>
</dbReference>
<dbReference type="NCBIfam" id="TIGR01464">
    <property type="entry name" value="hemE"/>
    <property type="match status" value="1"/>
</dbReference>
<comment type="pathway">
    <text evidence="1 7 8">Porphyrin-containing compound metabolism; protoporphyrin-IX biosynthesis; coproporphyrinogen-III from 5-aminolevulinate: step 4/4.</text>
</comment>
<proteinExistence type="inferred from homology"/>
<dbReference type="AlphaFoldDB" id="A0A2W2BNJ0"/>
<evidence type="ECO:0000313" key="13">
    <source>
        <dbReference type="Proteomes" id="UP000248795"/>
    </source>
</evidence>
<evidence type="ECO:0000256" key="8">
    <source>
        <dbReference type="RuleBase" id="RU000554"/>
    </source>
</evidence>
<comment type="similarity">
    <text evidence="2 7 9">Belongs to the uroporphyrinogen decarboxylase family.</text>
</comment>
<keyword evidence="13" id="KW-1185">Reference proteome</keyword>
<dbReference type="GO" id="GO:0019353">
    <property type="term" value="P:protoporphyrinogen IX biosynthetic process from glutamate"/>
    <property type="evidence" value="ECO:0007669"/>
    <property type="project" value="TreeGrafter"/>
</dbReference>
<dbReference type="UniPathway" id="UPA00251">
    <property type="reaction ID" value="UER00321"/>
</dbReference>
<feature type="domain" description="Uroporphyrinogen decarboxylase (URO-D)" evidence="10">
    <location>
        <begin position="28"/>
        <end position="37"/>
    </location>
</feature>
<dbReference type="Pfam" id="PF01208">
    <property type="entry name" value="URO-D"/>
    <property type="match status" value="1"/>
</dbReference>
<evidence type="ECO:0000256" key="5">
    <source>
        <dbReference type="ARBA" id="ARBA00023239"/>
    </source>
</evidence>
<feature type="binding site" evidence="7">
    <location>
        <begin position="33"/>
        <end position="37"/>
    </location>
    <ligand>
        <name>substrate</name>
    </ligand>
</feature>
<evidence type="ECO:0000256" key="2">
    <source>
        <dbReference type="ARBA" id="ARBA00009935"/>
    </source>
</evidence>
<comment type="function">
    <text evidence="7">Catalyzes the decarboxylation of four acetate groups of uroporphyrinogen-III to yield coproporphyrinogen-III.</text>
</comment>
<dbReference type="InterPro" id="IPR006361">
    <property type="entry name" value="Uroporphyrinogen_deCO2ase_HemE"/>
</dbReference>
<sequence>MIETGKGVTASRSALLDVLTRKPAERRPMWFMRQAGRYLPEYRAVREKAGSFLDLCYNPELAAEVTVQPLRRYDLDAAILFADILVVPHAMGLPLKFAEGEGPVLGTVRSLEDLARLRPVDGSFEVTQVCRTVGLTRELLSPHHALIGFCGAPWTVASYMVAGGSSDRVQAKVAAYQRQPWFCALIDRLVKESVDYLAAQAEAGAQAVQIFDSWAGDLVGTELEDFVLKPLSAVVAGVKARHPSLPVIVFARGVGMAQRKAAAIPGANAIGVETEFELADLPKDVVVQGNLDPVALLAGTEVVAAEVRRICGSVDRQRHIFNLGHGIRLGTDPAVVGAVVDAVRRCDE</sequence>
<feature type="binding site" evidence="7">
    <location>
        <position position="325"/>
    </location>
    <ligand>
        <name>substrate</name>
    </ligand>
</feature>
<dbReference type="Gene3D" id="3.20.20.210">
    <property type="match status" value="1"/>
</dbReference>
<dbReference type="PANTHER" id="PTHR21091:SF169">
    <property type="entry name" value="UROPORPHYRINOGEN DECARBOXYLASE"/>
    <property type="match status" value="1"/>
</dbReference>
<feature type="binding site" evidence="7">
    <location>
        <position position="159"/>
    </location>
    <ligand>
        <name>substrate</name>
    </ligand>
</feature>
<evidence type="ECO:0000256" key="6">
    <source>
        <dbReference type="ARBA" id="ARBA00023244"/>
    </source>
</evidence>
<evidence type="ECO:0000256" key="1">
    <source>
        <dbReference type="ARBA" id="ARBA00004804"/>
    </source>
</evidence>
<comment type="subunit">
    <text evidence="7">Homodimer.</text>
</comment>
<dbReference type="RefSeq" id="WP_111197867.1">
    <property type="nucleotide sequence ID" value="NZ_QKVK01000003.1"/>
</dbReference>
<dbReference type="HAMAP" id="MF_00218">
    <property type="entry name" value="URO_D"/>
    <property type="match status" value="1"/>
</dbReference>